<evidence type="ECO:0000313" key="5">
    <source>
        <dbReference type="EMBL" id="EAY00818.1"/>
    </source>
</evidence>
<dbReference type="InterPro" id="IPR050663">
    <property type="entry name" value="Ankyrin-SOCS_Box"/>
</dbReference>
<feature type="repeat" description="ANK" evidence="3">
    <location>
        <begin position="386"/>
        <end position="418"/>
    </location>
</feature>
<dbReference type="InParanoid" id="A2F2P4"/>
<keyword evidence="1" id="KW-0677">Repeat</keyword>
<feature type="repeat" description="ANK" evidence="3">
    <location>
        <begin position="651"/>
        <end position="683"/>
    </location>
</feature>
<dbReference type="SUPFAM" id="SSF48403">
    <property type="entry name" value="Ankyrin repeat"/>
    <property type="match status" value="2"/>
</dbReference>
<evidence type="ECO:0000259" key="4">
    <source>
        <dbReference type="Pfam" id="PF11929"/>
    </source>
</evidence>
<dbReference type="VEuPathDB" id="TrichDB:TVAGG3_1020530"/>
<keyword evidence="2 3" id="KW-0040">ANK repeat</keyword>
<dbReference type="PRINTS" id="PR01415">
    <property type="entry name" value="ANKYRIN"/>
</dbReference>
<dbReference type="Gene3D" id="1.25.40.20">
    <property type="entry name" value="Ankyrin repeat-containing domain"/>
    <property type="match status" value="4"/>
</dbReference>
<dbReference type="SMR" id="A2F2P4"/>
<evidence type="ECO:0000256" key="2">
    <source>
        <dbReference type="ARBA" id="ARBA00023043"/>
    </source>
</evidence>
<feature type="repeat" description="ANK" evidence="3">
    <location>
        <begin position="585"/>
        <end position="617"/>
    </location>
</feature>
<organism evidence="5 6">
    <name type="scientific">Trichomonas vaginalis (strain ATCC PRA-98 / G3)</name>
    <dbReference type="NCBI Taxonomy" id="412133"/>
    <lineage>
        <taxon>Eukaryota</taxon>
        <taxon>Metamonada</taxon>
        <taxon>Parabasalia</taxon>
        <taxon>Trichomonadida</taxon>
        <taxon>Trichomonadidae</taxon>
        <taxon>Trichomonas</taxon>
    </lineage>
</organism>
<dbReference type="PROSITE" id="PS50297">
    <property type="entry name" value="ANK_REP_REGION"/>
    <property type="match status" value="10"/>
</dbReference>
<dbReference type="Pfam" id="PF11929">
    <property type="entry name" value="DUF3447"/>
    <property type="match status" value="1"/>
</dbReference>
<protein>
    <submittedName>
        <fullName evidence="5">Ankyrin repeat protein, putative</fullName>
    </submittedName>
</protein>
<gene>
    <name evidence="5" type="ORF">TVAG_304590</name>
</gene>
<dbReference type="KEGG" id="tva:4758641"/>
<dbReference type="InterPro" id="IPR020683">
    <property type="entry name" value="DUF3447"/>
</dbReference>
<feature type="repeat" description="ANK" evidence="3">
    <location>
        <begin position="353"/>
        <end position="385"/>
    </location>
</feature>
<feature type="repeat" description="ANK" evidence="3">
    <location>
        <begin position="453"/>
        <end position="485"/>
    </location>
</feature>
<reference evidence="5" key="2">
    <citation type="journal article" date="2007" name="Science">
        <title>Draft genome sequence of the sexually transmitted pathogen Trichomonas vaginalis.</title>
        <authorList>
            <person name="Carlton J.M."/>
            <person name="Hirt R.P."/>
            <person name="Silva J.C."/>
            <person name="Delcher A.L."/>
            <person name="Schatz M."/>
            <person name="Zhao Q."/>
            <person name="Wortman J.R."/>
            <person name="Bidwell S.L."/>
            <person name="Alsmark U.C.M."/>
            <person name="Besteiro S."/>
            <person name="Sicheritz-Ponten T."/>
            <person name="Noel C.J."/>
            <person name="Dacks J.B."/>
            <person name="Foster P.G."/>
            <person name="Simillion C."/>
            <person name="Van de Peer Y."/>
            <person name="Miranda-Saavedra D."/>
            <person name="Barton G.J."/>
            <person name="Westrop G.D."/>
            <person name="Mueller S."/>
            <person name="Dessi D."/>
            <person name="Fiori P.L."/>
            <person name="Ren Q."/>
            <person name="Paulsen I."/>
            <person name="Zhang H."/>
            <person name="Bastida-Corcuera F.D."/>
            <person name="Simoes-Barbosa A."/>
            <person name="Brown M.T."/>
            <person name="Hayes R.D."/>
            <person name="Mukherjee M."/>
            <person name="Okumura C.Y."/>
            <person name="Schneider R."/>
            <person name="Smith A.J."/>
            <person name="Vanacova S."/>
            <person name="Villalvazo M."/>
            <person name="Haas B.J."/>
            <person name="Pertea M."/>
            <person name="Feldblyum T.V."/>
            <person name="Utterback T.R."/>
            <person name="Shu C.L."/>
            <person name="Osoegawa K."/>
            <person name="de Jong P.J."/>
            <person name="Hrdy I."/>
            <person name="Horvathova L."/>
            <person name="Zubacova Z."/>
            <person name="Dolezal P."/>
            <person name="Malik S.B."/>
            <person name="Logsdon J.M. Jr."/>
            <person name="Henze K."/>
            <person name="Gupta A."/>
            <person name="Wang C.C."/>
            <person name="Dunne R.L."/>
            <person name="Upcroft J.A."/>
            <person name="Upcroft P."/>
            <person name="White O."/>
            <person name="Salzberg S.L."/>
            <person name="Tang P."/>
            <person name="Chiu C.-H."/>
            <person name="Lee Y.-S."/>
            <person name="Embley T.M."/>
            <person name="Coombs G.H."/>
            <person name="Mottram J.C."/>
            <person name="Tachezy J."/>
            <person name="Fraser-Liggett C.M."/>
            <person name="Johnson P.J."/>
        </authorList>
    </citation>
    <scope>NUCLEOTIDE SEQUENCE [LARGE SCALE GENOMIC DNA]</scope>
    <source>
        <strain evidence="5">G3</strain>
    </source>
</reference>
<feature type="domain" description="DUF3447" evidence="4">
    <location>
        <begin position="202"/>
        <end position="277"/>
    </location>
</feature>
<dbReference type="VEuPathDB" id="TrichDB:TVAG_304590"/>
<dbReference type="Pfam" id="PF13637">
    <property type="entry name" value="Ank_4"/>
    <property type="match status" value="1"/>
</dbReference>
<feature type="repeat" description="ANK" evidence="3">
    <location>
        <begin position="552"/>
        <end position="584"/>
    </location>
</feature>
<evidence type="ECO:0000313" key="6">
    <source>
        <dbReference type="Proteomes" id="UP000001542"/>
    </source>
</evidence>
<dbReference type="OrthoDB" id="303876at2759"/>
<dbReference type="SMART" id="SM00248">
    <property type="entry name" value="ANK"/>
    <property type="match status" value="13"/>
</dbReference>
<proteinExistence type="predicted"/>
<dbReference type="PANTHER" id="PTHR24193:SF121">
    <property type="entry name" value="ADA2A-CONTAINING COMPLEX COMPONENT 3, ISOFORM D"/>
    <property type="match status" value="1"/>
</dbReference>
<feature type="repeat" description="ANK" evidence="3">
    <location>
        <begin position="618"/>
        <end position="650"/>
    </location>
</feature>
<dbReference type="EMBL" id="DS113588">
    <property type="protein sequence ID" value="EAY00818.1"/>
    <property type="molecule type" value="Genomic_DNA"/>
</dbReference>
<dbReference type="RefSeq" id="XP_001313747.1">
    <property type="nucleotide sequence ID" value="XM_001313746.1"/>
</dbReference>
<sequence length="733" mass="83939">MTEYNFDQFITEFGNYIDAIDTIYKLNTTNQGEVEKVYYIIKRNLINRQVYSPTRIISILYDVMLSRYHVFKSYLLIIKWIIDDYNLQSLDNCNSTLYFFLYKEFKMIFENRCYNNPYQTSPPFLGDNDYEIPMINAIIYDDITLFISSTELHSTNLNHLNALFFTGKFDKQSKVSLRKFTLLEFCCLHGAVKCFKYLRTEYKSNVTKKCLQYSFISGVPDILNECLKYQKPNEKCMKYAIISHNIDFVTFLMNEYNLQIDINYCAKFKNISAFFVYMNEKFDMNSIDSPNCFYCSLLFAIPSLVNFFFLKSNKFIEKIDKQKAISITINNKCYELIELIASIGANLDKQKENGKTFLHQAAERNDLELINELISQGANMNAKDVLGKTALHYATIHNHIDSVQALLSRGAKVCLKDHYYGKTPLHYAVDNNNIKIIKLLFTHGANANSYDINFQTALHFAAERNNVEITELLILHDANVNAKNKDGKTPLHYASINNCQEVGNLLILKGSYLDAKDKNGRTPLHYAAYAKKKEFVEILIASRADIDIKDIENKTPLHYAVENGNIETAQILISTGANTNAKDKYGKAPLHYAAKNNNIEIAKILLAQRGRINAKDICGNTPLHIAAINGSIGVIKFLIDNGARVNSLNILDQTPLHFASMVGYIESIKILLSYKANPNLIDRKGISPISYAKQNMNLKELISTFGLTRYIKDTSNSLAYRAIKLWQSQREPR</sequence>
<reference evidence="5" key="1">
    <citation type="submission" date="2006-10" db="EMBL/GenBank/DDBJ databases">
        <authorList>
            <person name="Amadeo P."/>
            <person name="Zhao Q."/>
            <person name="Wortman J."/>
            <person name="Fraser-Liggett C."/>
            <person name="Carlton J."/>
        </authorList>
    </citation>
    <scope>NUCLEOTIDE SEQUENCE</scope>
    <source>
        <strain evidence="5">G3</strain>
    </source>
</reference>
<dbReference type="Pfam" id="PF12796">
    <property type="entry name" value="Ank_2"/>
    <property type="match status" value="3"/>
</dbReference>
<keyword evidence="6" id="KW-1185">Reference proteome</keyword>
<name>A2F2P4_TRIV3</name>
<dbReference type="eggNOG" id="KOG4177">
    <property type="taxonomic scope" value="Eukaryota"/>
</dbReference>
<dbReference type="STRING" id="5722.A2F2P4"/>
<dbReference type="PANTHER" id="PTHR24193">
    <property type="entry name" value="ANKYRIN REPEAT PROTEIN"/>
    <property type="match status" value="1"/>
</dbReference>
<dbReference type="PROSITE" id="PS50088">
    <property type="entry name" value="ANK_REPEAT"/>
    <property type="match status" value="10"/>
</dbReference>
<feature type="repeat" description="ANK" evidence="3">
    <location>
        <begin position="519"/>
        <end position="551"/>
    </location>
</feature>
<dbReference type="InterPro" id="IPR036770">
    <property type="entry name" value="Ankyrin_rpt-contain_sf"/>
</dbReference>
<evidence type="ECO:0000256" key="1">
    <source>
        <dbReference type="ARBA" id="ARBA00022737"/>
    </source>
</evidence>
<dbReference type="AlphaFoldDB" id="A2F2P4"/>
<feature type="repeat" description="ANK" evidence="3">
    <location>
        <begin position="420"/>
        <end position="452"/>
    </location>
</feature>
<dbReference type="Proteomes" id="UP000001542">
    <property type="component" value="Unassembled WGS sequence"/>
</dbReference>
<accession>A2F2P4</accession>
<dbReference type="InterPro" id="IPR002110">
    <property type="entry name" value="Ankyrin_rpt"/>
</dbReference>
<feature type="repeat" description="ANK" evidence="3">
    <location>
        <begin position="486"/>
        <end position="518"/>
    </location>
</feature>
<evidence type="ECO:0000256" key="3">
    <source>
        <dbReference type="PROSITE-ProRule" id="PRU00023"/>
    </source>
</evidence>